<evidence type="ECO:0000256" key="1">
    <source>
        <dbReference type="SAM" id="Phobius"/>
    </source>
</evidence>
<organism evidence="2 3">
    <name type="scientific">Gossypium darwinii</name>
    <name type="common">Darwin's cotton</name>
    <name type="synonym">Gossypium barbadense var. darwinii</name>
    <dbReference type="NCBI Taxonomy" id="34276"/>
    <lineage>
        <taxon>Eukaryota</taxon>
        <taxon>Viridiplantae</taxon>
        <taxon>Streptophyta</taxon>
        <taxon>Embryophyta</taxon>
        <taxon>Tracheophyta</taxon>
        <taxon>Spermatophyta</taxon>
        <taxon>Magnoliopsida</taxon>
        <taxon>eudicotyledons</taxon>
        <taxon>Gunneridae</taxon>
        <taxon>Pentapetalae</taxon>
        <taxon>rosids</taxon>
        <taxon>malvids</taxon>
        <taxon>Malvales</taxon>
        <taxon>Malvaceae</taxon>
        <taxon>Malvoideae</taxon>
        <taxon>Gossypium</taxon>
    </lineage>
</organism>
<evidence type="ECO:0000313" key="2">
    <source>
        <dbReference type="EMBL" id="TYG70566.1"/>
    </source>
</evidence>
<keyword evidence="1" id="KW-0472">Membrane</keyword>
<keyword evidence="3" id="KW-1185">Reference proteome</keyword>
<protein>
    <submittedName>
        <fullName evidence="2">Uncharacterized protein</fullName>
    </submittedName>
</protein>
<gene>
    <name evidence="2" type="ORF">ES288_D05G323900v1</name>
</gene>
<name>A0A5D2CR84_GOSDA</name>
<keyword evidence="1" id="KW-0812">Transmembrane</keyword>
<dbReference type="EMBL" id="CM017705">
    <property type="protein sequence ID" value="TYG70566.1"/>
    <property type="molecule type" value="Genomic_DNA"/>
</dbReference>
<sequence length="70" mass="8707">MCKLRVFLIIFVMEVIVDLWLMFGCNKEKTVRRLVLQRFKFLLSYCSVQRYWNTWFLSLHRNLIRCVMRT</sequence>
<keyword evidence="1" id="KW-1133">Transmembrane helix</keyword>
<feature type="transmembrane region" description="Helical" evidence="1">
    <location>
        <begin position="6"/>
        <end position="23"/>
    </location>
</feature>
<reference evidence="2 3" key="1">
    <citation type="submission" date="2019-06" db="EMBL/GenBank/DDBJ databases">
        <title>WGS assembly of Gossypium darwinii.</title>
        <authorList>
            <person name="Chen Z.J."/>
            <person name="Sreedasyam A."/>
            <person name="Ando A."/>
            <person name="Song Q."/>
            <person name="De L."/>
            <person name="Hulse-Kemp A."/>
            <person name="Ding M."/>
            <person name="Ye W."/>
            <person name="Kirkbride R."/>
            <person name="Jenkins J."/>
            <person name="Plott C."/>
            <person name="Lovell J."/>
            <person name="Lin Y.-M."/>
            <person name="Vaughn R."/>
            <person name="Liu B."/>
            <person name="Li W."/>
            <person name="Simpson S."/>
            <person name="Scheffler B."/>
            <person name="Saski C."/>
            <person name="Grover C."/>
            <person name="Hu G."/>
            <person name="Conover J."/>
            <person name="Carlson J."/>
            <person name="Shu S."/>
            <person name="Boston L."/>
            <person name="Williams M."/>
            <person name="Peterson D."/>
            <person name="Mcgee K."/>
            <person name="Jones D."/>
            <person name="Wendel J."/>
            <person name="Stelly D."/>
            <person name="Grimwood J."/>
            <person name="Schmutz J."/>
        </authorList>
    </citation>
    <scope>NUCLEOTIDE SEQUENCE [LARGE SCALE GENOMIC DNA]</scope>
    <source>
        <strain evidence="2">1808015.09</strain>
    </source>
</reference>
<dbReference type="Proteomes" id="UP000323506">
    <property type="component" value="Chromosome D05"/>
</dbReference>
<accession>A0A5D2CR84</accession>
<evidence type="ECO:0000313" key="3">
    <source>
        <dbReference type="Proteomes" id="UP000323506"/>
    </source>
</evidence>
<dbReference type="AlphaFoldDB" id="A0A5D2CR84"/>
<proteinExistence type="predicted"/>